<dbReference type="AlphaFoldDB" id="A0A4P6XSJ5"/>
<keyword evidence="5" id="KW-0256">Endoplasmic reticulum</keyword>
<comment type="similarity">
    <text evidence="2 8">Belongs to the EMC4 family.</text>
</comment>
<evidence type="ECO:0000256" key="2">
    <source>
        <dbReference type="ARBA" id="ARBA00007715"/>
    </source>
</evidence>
<evidence type="ECO:0000256" key="4">
    <source>
        <dbReference type="ARBA" id="ARBA00022692"/>
    </source>
</evidence>
<evidence type="ECO:0000256" key="6">
    <source>
        <dbReference type="ARBA" id="ARBA00022989"/>
    </source>
</evidence>
<evidence type="ECO:0000313" key="10">
    <source>
        <dbReference type="EMBL" id="QBM88804.1"/>
    </source>
</evidence>
<evidence type="ECO:0000256" key="9">
    <source>
        <dbReference type="SAM" id="Phobius"/>
    </source>
</evidence>
<evidence type="ECO:0000256" key="7">
    <source>
        <dbReference type="ARBA" id="ARBA00023136"/>
    </source>
</evidence>
<dbReference type="PIRSF" id="PIRSF017207">
    <property type="entry name" value="UCP017207_TM-p85"/>
    <property type="match status" value="1"/>
</dbReference>
<dbReference type="GO" id="GO:0005789">
    <property type="term" value="C:endoplasmic reticulum membrane"/>
    <property type="evidence" value="ECO:0007669"/>
    <property type="project" value="UniProtKB-SubCell"/>
</dbReference>
<keyword evidence="7 8" id="KW-0472">Membrane</keyword>
<dbReference type="PANTHER" id="PTHR19315">
    <property type="entry name" value="ER MEMBRANE PROTEIN COMPLEX SUBUNIT 4"/>
    <property type="match status" value="1"/>
</dbReference>
<accession>A0A4P6XSJ5</accession>
<dbReference type="InterPro" id="IPR009445">
    <property type="entry name" value="TMEM85/Emc4"/>
</dbReference>
<evidence type="ECO:0000256" key="5">
    <source>
        <dbReference type="ARBA" id="ARBA00022824"/>
    </source>
</evidence>
<name>A0A4P6XSJ5_9ASCO</name>
<comment type="subcellular location">
    <subcellularLocation>
        <location evidence="1">Endoplasmic reticulum membrane</location>
        <topology evidence="1">Multi-pass membrane protein</topology>
    </subcellularLocation>
</comment>
<keyword evidence="11" id="KW-1185">Reference proteome</keyword>
<dbReference type="Pfam" id="PF06417">
    <property type="entry name" value="EMC4"/>
    <property type="match status" value="1"/>
</dbReference>
<feature type="transmembrane region" description="Helical" evidence="9">
    <location>
        <begin position="73"/>
        <end position="95"/>
    </location>
</feature>
<dbReference type="EMBL" id="CP034458">
    <property type="protein sequence ID" value="QBM88804.1"/>
    <property type="molecule type" value="Genomic_DNA"/>
</dbReference>
<gene>
    <name evidence="10" type="primary">MPUL0C07850</name>
    <name evidence="10" type="ORF">METSCH_C07850</name>
</gene>
<dbReference type="Proteomes" id="UP000292447">
    <property type="component" value="Chromosome III"/>
</dbReference>
<keyword evidence="6 9" id="KW-1133">Transmembrane helix</keyword>
<reference evidence="11" key="1">
    <citation type="submission" date="2019-03" db="EMBL/GenBank/DDBJ databases">
        <title>Snf2 controls pulcherriminic acid biosynthesis and connects pigmentation and antifungal activity of the yeast Metschnikowia pulcherrima.</title>
        <authorList>
            <person name="Gore-Lloyd D."/>
            <person name="Sumann I."/>
            <person name="Brachmann A.O."/>
            <person name="Schneeberger K."/>
            <person name="Ortiz-Merino R.A."/>
            <person name="Moreno-Beltran M."/>
            <person name="Schlaefli M."/>
            <person name="Kirner P."/>
            <person name="Santos Kron A."/>
            <person name="Wolfe K.H."/>
            <person name="Piel J."/>
            <person name="Ahrens C.H."/>
            <person name="Henk D."/>
            <person name="Freimoser F.M."/>
        </authorList>
    </citation>
    <scope>NUCLEOTIDE SEQUENCE [LARGE SCALE GENOMIC DNA]</scope>
    <source>
        <strain evidence="11">APC 1.2</strain>
    </source>
</reference>
<dbReference type="STRING" id="2163413.A0A4P6XSJ5"/>
<feature type="transmembrane region" description="Helical" evidence="9">
    <location>
        <begin position="122"/>
        <end position="143"/>
    </location>
</feature>
<sequence length="171" mass="19402">MSFQELLNPKVLTPLAGEIRSPPGFDHEISKTKKTDKKEVLKKPTQKELDLLKVKKAWEVATMPAKNIPMNLIMSYMTGNSLQVIPIMMTLMLLWNPLKAVFAETNPAFSAYVTKTNSLQMYLPKAVFVVCQVANMLIGLWKLNKMGLIPNKEADWLSWQVAGEYIEKLSF</sequence>
<evidence type="ECO:0000256" key="3">
    <source>
        <dbReference type="ARBA" id="ARBA00020820"/>
    </source>
</evidence>
<evidence type="ECO:0000256" key="8">
    <source>
        <dbReference type="PIRNR" id="PIRNR017207"/>
    </source>
</evidence>
<keyword evidence="4 9" id="KW-0812">Transmembrane</keyword>
<evidence type="ECO:0000256" key="1">
    <source>
        <dbReference type="ARBA" id="ARBA00004477"/>
    </source>
</evidence>
<organism evidence="10 11">
    <name type="scientific">Metschnikowia aff. pulcherrima</name>
    <dbReference type="NCBI Taxonomy" id="2163413"/>
    <lineage>
        <taxon>Eukaryota</taxon>
        <taxon>Fungi</taxon>
        <taxon>Dikarya</taxon>
        <taxon>Ascomycota</taxon>
        <taxon>Saccharomycotina</taxon>
        <taxon>Pichiomycetes</taxon>
        <taxon>Metschnikowiaceae</taxon>
        <taxon>Metschnikowia</taxon>
    </lineage>
</organism>
<protein>
    <recommendedName>
        <fullName evidence="3 8">ER membrane protein complex subunit 4</fullName>
    </recommendedName>
</protein>
<evidence type="ECO:0000313" key="11">
    <source>
        <dbReference type="Proteomes" id="UP000292447"/>
    </source>
</evidence>
<proteinExistence type="inferred from homology"/>